<dbReference type="PROSITE" id="PS52029">
    <property type="entry name" value="LD_TPASE"/>
    <property type="match status" value="1"/>
</dbReference>
<keyword evidence="5 6" id="KW-0961">Cell wall biogenesis/degradation</keyword>
<comment type="pathway">
    <text evidence="1 6">Cell wall biogenesis; peptidoglycan biosynthesis.</text>
</comment>
<evidence type="ECO:0000256" key="3">
    <source>
        <dbReference type="ARBA" id="ARBA00022960"/>
    </source>
</evidence>
<protein>
    <submittedName>
        <fullName evidence="10">L,D-transpeptidase</fullName>
    </submittedName>
</protein>
<feature type="region of interest" description="Disordered" evidence="7">
    <location>
        <begin position="38"/>
        <end position="69"/>
    </location>
</feature>
<keyword evidence="4 6" id="KW-0573">Peptidoglycan synthesis</keyword>
<name>A0ABS8P3M6_9PSEU</name>
<dbReference type="CDD" id="cd16913">
    <property type="entry name" value="YkuD_like"/>
    <property type="match status" value="1"/>
</dbReference>
<evidence type="ECO:0000259" key="9">
    <source>
        <dbReference type="PROSITE" id="PS52029"/>
    </source>
</evidence>
<dbReference type="InterPro" id="IPR050979">
    <property type="entry name" value="LD-transpeptidase"/>
</dbReference>
<feature type="active site" description="Nucleophile" evidence="6">
    <location>
        <position position="159"/>
    </location>
</feature>
<reference evidence="10 11" key="1">
    <citation type="submission" date="2021-11" db="EMBL/GenBank/DDBJ databases">
        <title>Draft genome sequence of Actinomycetospora sp. SF1 isolated from the rhizosphere soil.</title>
        <authorList>
            <person name="Duangmal K."/>
            <person name="Chantavorakit T."/>
        </authorList>
    </citation>
    <scope>NUCLEOTIDE SEQUENCE [LARGE SCALE GENOMIC DNA]</scope>
    <source>
        <strain evidence="10 11">TBRC 5722</strain>
    </source>
</reference>
<evidence type="ECO:0000256" key="6">
    <source>
        <dbReference type="PROSITE-ProRule" id="PRU01373"/>
    </source>
</evidence>
<keyword evidence="8" id="KW-0732">Signal</keyword>
<keyword evidence="11" id="KW-1185">Reference proteome</keyword>
<dbReference type="Gene3D" id="2.40.440.10">
    <property type="entry name" value="L,D-transpeptidase catalytic domain-like"/>
    <property type="match status" value="1"/>
</dbReference>
<evidence type="ECO:0000256" key="4">
    <source>
        <dbReference type="ARBA" id="ARBA00022984"/>
    </source>
</evidence>
<evidence type="ECO:0000313" key="11">
    <source>
        <dbReference type="Proteomes" id="UP001199469"/>
    </source>
</evidence>
<dbReference type="InterPro" id="IPR005490">
    <property type="entry name" value="LD_TPept_cat_dom"/>
</dbReference>
<evidence type="ECO:0000256" key="2">
    <source>
        <dbReference type="ARBA" id="ARBA00022679"/>
    </source>
</evidence>
<feature type="signal peptide" evidence="8">
    <location>
        <begin position="1"/>
        <end position="37"/>
    </location>
</feature>
<dbReference type="RefSeq" id="WP_230730511.1">
    <property type="nucleotide sequence ID" value="NZ_JAJNDB010000001.1"/>
</dbReference>
<accession>A0ABS8P3M6</accession>
<dbReference type="SUPFAM" id="SSF141523">
    <property type="entry name" value="L,D-transpeptidase catalytic domain-like"/>
    <property type="match status" value="1"/>
</dbReference>
<dbReference type="InterPro" id="IPR038063">
    <property type="entry name" value="Transpep_catalytic_dom"/>
</dbReference>
<evidence type="ECO:0000256" key="8">
    <source>
        <dbReference type="SAM" id="SignalP"/>
    </source>
</evidence>
<keyword evidence="2" id="KW-0808">Transferase</keyword>
<proteinExistence type="predicted"/>
<evidence type="ECO:0000313" key="10">
    <source>
        <dbReference type="EMBL" id="MCD2192846.1"/>
    </source>
</evidence>
<evidence type="ECO:0000256" key="7">
    <source>
        <dbReference type="SAM" id="MobiDB-lite"/>
    </source>
</evidence>
<sequence>MGKHHRTRAPTAAASPAGVVVAAVGLGALAAPGVAAAAPAPAPAPAAPAPGVAPKAPAPDKSPAAMKSPCGPEIKGCVSISKHTAWLTDGHGHTVDGPVNISTGGPGQETPTGQFTVQWKDANFHSSEYHGAPMPESVFFDDHGRAFHEGNLGRASGGCVHLGHDDARRFFDNLQPNDQVQIKK</sequence>
<feature type="active site" description="Proton donor/acceptor" evidence="6">
    <location>
        <position position="148"/>
    </location>
</feature>
<dbReference type="PANTHER" id="PTHR30582:SF33">
    <property type="entry name" value="EXPORTED PROTEIN"/>
    <property type="match status" value="1"/>
</dbReference>
<feature type="compositionally biased region" description="Low complexity" evidence="7">
    <location>
        <begin position="49"/>
        <end position="69"/>
    </location>
</feature>
<dbReference type="EMBL" id="JAJNDB010000001">
    <property type="protein sequence ID" value="MCD2192846.1"/>
    <property type="molecule type" value="Genomic_DNA"/>
</dbReference>
<feature type="chain" id="PRO_5047134690" evidence="8">
    <location>
        <begin position="38"/>
        <end position="184"/>
    </location>
</feature>
<evidence type="ECO:0000256" key="5">
    <source>
        <dbReference type="ARBA" id="ARBA00023316"/>
    </source>
</evidence>
<evidence type="ECO:0000256" key="1">
    <source>
        <dbReference type="ARBA" id="ARBA00004752"/>
    </source>
</evidence>
<keyword evidence="3 6" id="KW-0133">Cell shape</keyword>
<feature type="domain" description="L,D-TPase catalytic" evidence="9">
    <location>
        <begin position="74"/>
        <end position="183"/>
    </location>
</feature>
<dbReference type="Proteomes" id="UP001199469">
    <property type="component" value="Unassembled WGS sequence"/>
</dbReference>
<organism evidence="10 11">
    <name type="scientific">Actinomycetospora endophytica</name>
    <dbReference type="NCBI Taxonomy" id="2291215"/>
    <lineage>
        <taxon>Bacteria</taxon>
        <taxon>Bacillati</taxon>
        <taxon>Actinomycetota</taxon>
        <taxon>Actinomycetes</taxon>
        <taxon>Pseudonocardiales</taxon>
        <taxon>Pseudonocardiaceae</taxon>
        <taxon>Actinomycetospora</taxon>
    </lineage>
</organism>
<dbReference type="PANTHER" id="PTHR30582">
    <property type="entry name" value="L,D-TRANSPEPTIDASE"/>
    <property type="match status" value="1"/>
</dbReference>
<dbReference type="Pfam" id="PF03734">
    <property type="entry name" value="YkuD"/>
    <property type="match status" value="1"/>
</dbReference>
<gene>
    <name evidence="10" type="ORF">LQ327_05520</name>
</gene>
<comment type="caution">
    <text evidence="10">The sequence shown here is derived from an EMBL/GenBank/DDBJ whole genome shotgun (WGS) entry which is preliminary data.</text>
</comment>